<dbReference type="Proteomes" id="UP000002791">
    <property type="component" value="Chromosome"/>
</dbReference>
<keyword evidence="1" id="KW-0812">Transmembrane</keyword>
<dbReference type="HOGENOM" id="CLU_2525546_0_0_11"/>
<evidence type="ECO:0000313" key="4">
    <source>
        <dbReference type="Proteomes" id="UP000002791"/>
    </source>
</evidence>
<reference evidence="3 4" key="1">
    <citation type="submission" date="2011-11" db="EMBL/GenBank/DDBJ databases">
        <title>The Noncontiguous Finished sequence of Saccharomonospora cyanea NA-134.</title>
        <authorList>
            <consortium name="US DOE Joint Genome Institute"/>
            <person name="Lucas S."/>
            <person name="Han J."/>
            <person name="Lapidus A."/>
            <person name="Cheng J.-F."/>
            <person name="Goodwin L."/>
            <person name="Pitluck S."/>
            <person name="Peters L."/>
            <person name="Ovchinnikova G."/>
            <person name="Lu M."/>
            <person name="Detter J.C."/>
            <person name="Han C."/>
            <person name="Tapia R."/>
            <person name="Land M."/>
            <person name="Hauser L."/>
            <person name="Kyrpides N."/>
            <person name="Ivanova N."/>
            <person name="Pagani I."/>
            <person name="Brambilla E.-M."/>
            <person name="Klenk H.-P."/>
            <person name="Woyke T."/>
        </authorList>
    </citation>
    <scope>NUCLEOTIDE SEQUENCE [LARGE SCALE GENOMIC DNA]</scope>
    <source>
        <strain evidence="3 4">NA-134</strain>
    </source>
</reference>
<feature type="transmembrane region" description="Helical" evidence="1">
    <location>
        <begin position="54"/>
        <end position="76"/>
    </location>
</feature>
<protein>
    <recommendedName>
        <fullName evidence="5">Gram-positive cocci surface proteins LPxTG domain-containing protein</fullName>
    </recommendedName>
</protein>
<dbReference type="EMBL" id="CM001440">
    <property type="protein sequence ID" value="EHR62975.1"/>
    <property type="molecule type" value="Genomic_DNA"/>
</dbReference>
<sequence length="84" mass="8660">MIRIVRRAPFASALALLMVLLVGAVQPAMAEPADTEQPPESAPTAPADGTVQALVVGGSAFALMVAAGAAVLFYTARRRQDDPL</sequence>
<accession>H5XK20</accession>
<organism evidence="3 4">
    <name type="scientific">Saccharomonospora cyanea NA-134</name>
    <dbReference type="NCBI Taxonomy" id="882082"/>
    <lineage>
        <taxon>Bacteria</taxon>
        <taxon>Bacillati</taxon>
        <taxon>Actinomycetota</taxon>
        <taxon>Actinomycetes</taxon>
        <taxon>Pseudonocardiales</taxon>
        <taxon>Pseudonocardiaceae</taxon>
        <taxon>Saccharomonospora</taxon>
    </lineage>
</organism>
<keyword evidence="4" id="KW-1185">Reference proteome</keyword>
<proteinExistence type="predicted"/>
<dbReference type="eggNOG" id="ENOG50326IE">
    <property type="taxonomic scope" value="Bacteria"/>
</dbReference>
<keyword evidence="1" id="KW-1133">Transmembrane helix</keyword>
<evidence type="ECO:0008006" key="5">
    <source>
        <dbReference type="Google" id="ProtNLM"/>
    </source>
</evidence>
<keyword evidence="2" id="KW-0732">Signal</keyword>
<dbReference type="RefSeq" id="WP_005459011.1">
    <property type="nucleotide sequence ID" value="NZ_CM001440.1"/>
</dbReference>
<evidence type="ECO:0000256" key="1">
    <source>
        <dbReference type="SAM" id="Phobius"/>
    </source>
</evidence>
<feature type="signal peptide" evidence="2">
    <location>
        <begin position="1"/>
        <end position="30"/>
    </location>
</feature>
<evidence type="ECO:0000256" key="2">
    <source>
        <dbReference type="SAM" id="SignalP"/>
    </source>
</evidence>
<keyword evidence="1" id="KW-0472">Membrane</keyword>
<dbReference type="AlphaFoldDB" id="H5XK20"/>
<dbReference type="STRING" id="882082.SaccyDRAFT_4154"/>
<name>H5XK20_9PSEU</name>
<feature type="chain" id="PRO_5003601821" description="Gram-positive cocci surface proteins LPxTG domain-containing protein" evidence="2">
    <location>
        <begin position="31"/>
        <end position="84"/>
    </location>
</feature>
<evidence type="ECO:0000313" key="3">
    <source>
        <dbReference type="EMBL" id="EHR62975.1"/>
    </source>
</evidence>
<dbReference type="OrthoDB" id="3556977at2"/>
<gene>
    <name evidence="3" type="ORF">SaccyDRAFT_4154</name>
</gene>